<dbReference type="EMBL" id="JAWWNJ010000018">
    <property type="protein sequence ID" value="KAK7036920.1"/>
    <property type="molecule type" value="Genomic_DNA"/>
</dbReference>
<proteinExistence type="predicted"/>
<sequence>MASRSGSESGTYEVDESAAWLGGPWAILGTLHTVTSPREYEAAGRDSVTPQLFPLNHHHRQLEDIRRRRSRPPFMLVRVFSTGVLSNGRLPTHRPQITDMGNCIGPSLPSSDTPLPFPNIARYFYDVVHVP</sequence>
<keyword evidence="2" id="KW-1185">Reference proteome</keyword>
<organism evidence="1 2">
    <name type="scientific">Favolaschia claudopus</name>
    <dbReference type="NCBI Taxonomy" id="2862362"/>
    <lineage>
        <taxon>Eukaryota</taxon>
        <taxon>Fungi</taxon>
        <taxon>Dikarya</taxon>
        <taxon>Basidiomycota</taxon>
        <taxon>Agaricomycotina</taxon>
        <taxon>Agaricomycetes</taxon>
        <taxon>Agaricomycetidae</taxon>
        <taxon>Agaricales</taxon>
        <taxon>Marasmiineae</taxon>
        <taxon>Mycenaceae</taxon>
        <taxon>Favolaschia</taxon>
    </lineage>
</organism>
<evidence type="ECO:0000313" key="1">
    <source>
        <dbReference type="EMBL" id="KAK7036920.1"/>
    </source>
</evidence>
<evidence type="ECO:0000313" key="2">
    <source>
        <dbReference type="Proteomes" id="UP001362999"/>
    </source>
</evidence>
<dbReference type="Proteomes" id="UP001362999">
    <property type="component" value="Unassembled WGS sequence"/>
</dbReference>
<name>A0AAW0CFY2_9AGAR</name>
<gene>
    <name evidence="1" type="ORF">R3P38DRAFT_2770972</name>
</gene>
<reference evidence="1 2" key="1">
    <citation type="journal article" date="2024" name="J Genomics">
        <title>Draft genome sequencing and assembly of Favolaschia claudopus CIRM-BRFM 2984 isolated from oak limbs.</title>
        <authorList>
            <person name="Navarro D."/>
            <person name="Drula E."/>
            <person name="Chaduli D."/>
            <person name="Cazenave R."/>
            <person name="Ahrendt S."/>
            <person name="Wang J."/>
            <person name="Lipzen A."/>
            <person name="Daum C."/>
            <person name="Barry K."/>
            <person name="Grigoriev I.V."/>
            <person name="Favel A."/>
            <person name="Rosso M.N."/>
            <person name="Martin F."/>
        </authorList>
    </citation>
    <scope>NUCLEOTIDE SEQUENCE [LARGE SCALE GENOMIC DNA]</scope>
    <source>
        <strain evidence="1 2">CIRM-BRFM 2984</strain>
    </source>
</reference>
<comment type="caution">
    <text evidence="1">The sequence shown here is derived from an EMBL/GenBank/DDBJ whole genome shotgun (WGS) entry which is preliminary data.</text>
</comment>
<dbReference type="AlphaFoldDB" id="A0AAW0CFY2"/>
<accession>A0AAW0CFY2</accession>
<protein>
    <submittedName>
        <fullName evidence="1">Uncharacterized protein</fullName>
    </submittedName>
</protein>